<dbReference type="CDD" id="cd01949">
    <property type="entry name" value="GGDEF"/>
    <property type="match status" value="1"/>
</dbReference>
<dbReference type="Pfam" id="PF00990">
    <property type="entry name" value="GGDEF"/>
    <property type="match status" value="1"/>
</dbReference>
<dbReference type="InterPro" id="IPR029016">
    <property type="entry name" value="GAF-like_dom_sf"/>
</dbReference>
<evidence type="ECO:0000259" key="2">
    <source>
        <dbReference type="PROSITE" id="PS50883"/>
    </source>
</evidence>
<dbReference type="Proteomes" id="UP000033067">
    <property type="component" value="Chromosome"/>
</dbReference>
<dbReference type="PROSITE" id="PS50887">
    <property type="entry name" value="GGDEF"/>
    <property type="match status" value="1"/>
</dbReference>
<dbReference type="PANTHER" id="PTHR44757:SF2">
    <property type="entry name" value="BIOFILM ARCHITECTURE MAINTENANCE PROTEIN MBAA"/>
    <property type="match status" value="1"/>
</dbReference>
<dbReference type="InterPro" id="IPR052155">
    <property type="entry name" value="Biofilm_reg_signaling"/>
</dbReference>
<dbReference type="EMBL" id="CP011144">
    <property type="protein sequence ID" value="AKC88092.1"/>
    <property type="molecule type" value="Genomic_DNA"/>
</dbReference>
<dbReference type="SUPFAM" id="SSF55073">
    <property type="entry name" value="Nucleotide cyclase"/>
    <property type="match status" value="1"/>
</dbReference>
<evidence type="ECO:0000256" key="1">
    <source>
        <dbReference type="SAM" id="Coils"/>
    </source>
</evidence>
<gene>
    <name evidence="4" type="ORF">WQ53_00535</name>
</gene>
<dbReference type="SMART" id="SM00065">
    <property type="entry name" value="GAF"/>
    <property type="match status" value="2"/>
</dbReference>
<dbReference type="SUPFAM" id="SSF55781">
    <property type="entry name" value="GAF domain-like"/>
    <property type="match status" value="2"/>
</dbReference>
<dbReference type="NCBIfam" id="TIGR00254">
    <property type="entry name" value="GGDEF"/>
    <property type="match status" value="1"/>
</dbReference>
<keyword evidence="5" id="KW-1185">Reference proteome</keyword>
<feature type="coiled-coil region" evidence="1">
    <location>
        <begin position="497"/>
        <end position="531"/>
    </location>
</feature>
<dbReference type="SMART" id="SM00052">
    <property type="entry name" value="EAL"/>
    <property type="match status" value="1"/>
</dbReference>
<proteinExistence type="predicted"/>
<dbReference type="PANTHER" id="PTHR44757">
    <property type="entry name" value="DIGUANYLATE CYCLASE DGCP"/>
    <property type="match status" value="1"/>
</dbReference>
<accession>A0A0E3Z5I9</accession>
<keyword evidence="1" id="KW-0175">Coiled coil</keyword>
<reference evidence="4 5" key="1">
    <citation type="journal article" date="2015" name="Genome Announc.">
        <title>Complete Genome Sequence of Pseudoxanthomonas suwonensis Strain J1, a Cellulose-Degrading Bacterium Isolated from Leaf- and Wood-Enriched Soil.</title>
        <authorList>
            <person name="Hou L."/>
            <person name="Jiang J."/>
            <person name="Xu Z."/>
            <person name="Zhou Y."/>
            <person name="Leung F.C."/>
        </authorList>
    </citation>
    <scope>NUCLEOTIDE SEQUENCE [LARGE SCALE GENOMIC DNA]</scope>
    <source>
        <strain evidence="4 5">J1</strain>
    </source>
</reference>
<dbReference type="KEGG" id="psuw:WQ53_00535"/>
<dbReference type="CDD" id="cd01948">
    <property type="entry name" value="EAL"/>
    <property type="match status" value="1"/>
</dbReference>
<dbReference type="Pfam" id="PF00563">
    <property type="entry name" value="EAL"/>
    <property type="match status" value="1"/>
</dbReference>
<sequence>MVVAGPRTPLERAVAVLHGLLPPGAQLAVGWRDPVLGNHFLMEPAMQAGPARRLELALAEAGSLSAEPGTLALSWHDAEDANLSLVARLPEALEATTREGWLATARTLLGSALEATRAQARMEKLEKSRRLQQALYEIAELASAEVEMGEMLHRLHAIIGSLMYAPNCYIVTYDDQRESVRFIYFADEADAYQPEPENEWTEEDMPNSLTFALLRHGRALRGPSNLIRRKLQVDYSELQGPDSQDWLGVPMKRGERVCGAIVVQSYDRPASYTDEDRALLGYVAQHVLTTLDRRQAQVELERRVRERTLELQHANRELQEEVVERQRAERLQHALFRITEMAMSSESLEQYHAKVHAAVDELIYARNFYIALLSDDQQSIEFVYSVDEKGDHRPTRRLSNGLTEYVLRMREALLADRADIDRLSREGEIHEFGIQAYSWLGVPLHRDGEVVGVLAVQSYTPQIRFSTDDQRLLTFVAHNISNGLARQRAQERLRAAHAELERRVVERTTELEAANEQLVAQIGERMRAEERLTHQALHDTLTGLPNRAYLLDCMASAIERAQLGDGMPFAVLFLDLDRFKLVNDSIGHAAGDELLVEVAKRIVSAMRAEDVVARLGGDEFAILISCPDGGDSVRDLAPRLLALIGRPVWVAGRELFPSASMGIALWHPRYSSGEELLRDADAAMYRAKNEGRDRYAIFDEAMREQAVRSLDLEADLRRAIISRDFLPYYQPILRLEDGQVVGHEALLRWQHERHGLLSPAAFIALGEESGLIEQVDWLLYEQVIGELARGGSGYVSVNVSPRHFRSPDFADRLLGLVQSADADPARLRVEITEVALLDDAPRTLRILNTLREHGVLAQLDDFGTGFSALSYLHRFPISGLKIDRSFVAGLDEEGGRQESLALVRAILALAGTLGIETVGEGVETEAQRDVLRELGCTCGQGFLLGRPAARRLV</sequence>
<dbReference type="Gene3D" id="3.20.20.450">
    <property type="entry name" value="EAL domain"/>
    <property type="match status" value="1"/>
</dbReference>
<feature type="domain" description="EAL" evidence="2">
    <location>
        <begin position="709"/>
        <end position="953"/>
    </location>
</feature>
<dbReference type="InterPro" id="IPR043128">
    <property type="entry name" value="Rev_trsase/Diguanyl_cyclase"/>
</dbReference>
<feature type="coiled-coil region" evidence="1">
    <location>
        <begin position="297"/>
        <end position="331"/>
    </location>
</feature>
<evidence type="ECO:0000259" key="3">
    <source>
        <dbReference type="PROSITE" id="PS50887"/>
    </source>
</evidence>
<dbReference type="InterPro" id="IPR003018">
    <property type="entry name" value="GAF"/>
</dbReference>
<organism evidence="4 5">
    <name type="scientific">Pseudoxanthomonas suwonensis</name>
    <dbReference type="NCBI Taxonomy" id="314722"/>
    <lineage>
        <taxon>Bacteria</taxon>
        <taxon>Pseudomonadati</taxon>
        <taxon>Pseudomonadota</taxon>
        <taxon>Gammaproteobacteria</taxon>
        <taxon>Lysobacterales</taxon>
        <taxon>Lysobacteraceae</taxon>
        <taxon>Pseudoxanthomonas</taxon>
    </lineage>
</organism>
<dbReference type="SUPFAM" id="SSF141868">
    <property type="entry name" value="EAL domain-like"/>
    <property type="match status" value="1"/>
</dbReference>
<evidence type="ECO:0000313" key="5">
    <source>
        <dbReference type="Proteomes" id="UP000033067"/>
    </source>
</evidence>
<dbReference type="Pfam" id="PF13185">
    <property type="entry name" value="GAF_2"/>
    <property type="match status" value="2"/>
</dbReference>
<dbReference type="InterPro" id="IPR029787">
    <property type="entry name" value="Nucleotide_cyclase"/>
</dbReference>
<dbReference type="Gene3D" id="3.30.70.270">
    <property type="match status" value="1"/>
</dbReference>
<dbReference type="PROSITE" id="PS50883">
    <property type="entry name" value="EAL"/>
    <property type="match status" value="1"/>
</dbReference>
<dbReference type="SMART" id="SM00267">
    <property type="entry name" value="GGDEF"/>
    <property type="match status" value="1"/>
</dbReference>
<dbReference type="AlphaFoldDB" id="A0A0E3Z5I9"/>
<dbReference type="InterPro" id="IPR001633">
    <property type="entry name" value="EAL_dom"/>
</dbReference>
<dbReference type="PATRIC" id="fig|314722.6.peg.113"/>
<name>A0A0E3Z5I9_9GAMM</name>
<dbReference type="InterPro" id="IPR000160">
    <property type="entry name" value="GGDEF_dom"/>
</dbReference>
<dbReference type="Gene3D" id="3.30.450.40">
    <property type="match status" value="2"/>
</dbReference>
<protein>
    <submittedName>
        <fullName evidence="4">Membrane protein</fullName>
    </submittedName>
</protein>
<dbReference type="InterPro" id="IPR035919">
    <property type="entry name" value="EAL_sf"/>
</dbReference>
<feature type="domain" description="GGDEF" evidence="3">
    <location>
        <begin position="567"/>
        <end position="700"/>
    </location>
</feature>
<evidence type="ECO:0000313" key="4">
    <source>
        <dbReference type="EMBL" id="AKC88092.1"/>
    </source>
</evidence>